<organism evidence="9 10">
    <name type="scientific">Cohaesibacter celericrescens</name>
    <dbReference type="NCBI Taxonomy" id="2067669"/>
    <lineage>
        <taxon>Bacteria</taxon>
        <taxon>Pseudomonadati</taxon>
        <taxon>Pseudomonadota</taxon>
        <taxon>Alphaproteobacteria</taxon>
        <taxon>Hyphomicrobiales</taxon>
        <taxon>Cohaesibacteraceae</taxon>
    </lineage>
</organism>
<comment type="subcellular location">
    <subcellularLocation>
        <location evidence="6">Cell membrane</location>
        <topology evidence="6">Multi-pass membrane protein</topology>
    </subcellularLocation>
    <subcellularLocation>
        <location evidence="1">Membrane</location>
        <topology evidence="1">Multi-pass membrane protein</topology>
    </subcellularLocation>
</comment>
<dbReference type="PANTHER" id="PTHR11403:SF6">
    <property type="entry name" value="NITRIC OXIDE REDUCTASE SUBUNIT E"/>
    <property type="match status" value="1"/>
</dbReference>
<feature type="domain" description="Heme-copper oxidase subunit III family profile" evidence="8">
    <location>
        <begin position="27"/>
        <end position="193"/>
    </location>
</feature>
<evidence type="ECO:0000256" key="1">
    <source>
        <dbReference type="ARBA" id="ARBA00004141"/>
    </source>
</evidence>
<dbReference type="PANTHER" id="PTHR11403">
    <property type="entry name" value="CYTOCHROME C OXIDASE SUBUNIT III"/>
    <property type="match status" value="1"/>
</dbReference>
<sequence>MSDSVTTEQEDSGGWGALDSLPGDPMMWVLIVSELLVFGAFFLSFAVSRVMEPDSFAQSQSLLDGVLGGINTIVLITSGFLCALALLALEGGKVAKTRMLLSAAIILGGIFCCIKILEYVDKYEQGIGVETNSFFTLFFLMTGFHFMHVLFGMVLLGIGIWRPRHATIETVCAFWHMVDLIWVLLYPLVYLAR</sequence>
<feature type="transmembrane region" description="Helical" evidence="7">
    <location>
        <begin position="173"/>
        <end position="192"/>
    </location>
</feature>
<reference evidence="9 10" key="1">
    <citation type="submission" date="2018-01" db="EMBL/GenBank/DDBJ databases">
        <title>The draft genome sequence of Cohaesibacter sp. H1304.</title>
        <authorList>
            <person name="Wang N.-N."/>
            <person name="Du Z.-J."/>
        </authorList>
    </citation>
    <scope>NUCLEOTIDE SEQUENCE [LARGE SCALE GENOMIC DNA]</scope>
    <source>
        <strain evidence="9 10">H1304</strain>
    </source>
</reference>
<name>A0A2N5XSJ8_9HYPH</name>
<evidence type="ECO:0000256" key="3">
    <source>
        <dbReference type="ARBA" id="ARBA00022692"/>
    </source>
</evidence>
<proteinExistence type="inferred from homology"/>
<evidence type="ECO:0000256" key="6">
    <source>
        <dbReference type="RuleBase" id="RU003376"/>
    </source>
</evidence>
<evidence type="ECO:0000259" key="8">
    <source>
        <dbReference type="PROSITE" id="PS50253"/>
    </source>
</evidence>
<feature type="transmembrane region" description="Helical" evidence="7">
    <location>
        <begin position="66"/>
        <end position="87"/>
    </location>
</feature>
<keyword evidence="4 7" id="KW-1133">Transmembrane helix</keyword>
<dbReference type="Gene3D" id="1.20.120.80">
    <property type="entry name" value="Cytochrome c oxidase, subunit III, four-helix bundle"/>
    <property type="match status" value="1"/>
</dbReference>
<keyword evidence="3 6" id="KW-0812">Transmembrane</keyword>
<dbReference type="RefSeq" id="WP_101533513.1">
    <property type="nucleotide sequence ID" value="NZ_PKUQ01000016.1"/>
</dbReference>
<dbReference type="AlphaFoldDB" id="A0A2N5XSJ8"/>
<feature type="transmembrane region" description="Helical" evidence="7">
    <location>
        <begin position="99"/>
        <end position="117"/>
    </location>
</feature>
<dbReference type="EMBL" id="PKUQ01000016">
    <property type="protein sequence ID" value="PLW77496.1"/>
    <property type="molecule type" value="Genomic_DNA"/>
</dbReference>
<comment type="similarity">
    <text evidence="2 6">Belongs to the cytochrome c oxidase subunit 3 family.</text>
</comment>
<comment type="caution">
    <text evidence="9">The sequence shown here is derived from an EMBL/GenBank/DDBJ whole genome shotgun (WGS) entry which is preliminary data.</text>
</comment>
<dbReference type="Pfam" id="PF00510">
    <property type="entry name" value="COX3"/>
    <property type="match status" value="1"/>
</dbReference>
<dbReference type="InterPro" id="IPR024791">
    <property type="entry name" value="Cyt_c/ubiquinol_Oxase_su3"/>
</dbReference>
<dbReference type="GO" id="GO:0019646">
    <property type="term" value="P:aerobic electron transport chain"/>
    <property type="evidence" value="ECO:0007669"/>
    <property type="project" value="InterPro"/>
</dbReference>
<evidence type="ECO:0000256" key="2">
    <source>
        <dbReference type="ARBA" id="ARBA00010581"/>
    </source>
</evidence>
<keyword evidence="5 7" id="KW-0472">Membrane</keyword>
<evidence type="ECO:0000313" key="9">
    <source>
        <dbReference type="EMBL" id="PLW77496.1"/>
    </source>
</evidence>
<accession>A0A2N5XSJ8</accession>
<dbReference type="OrthoDB" id="9810850at2"/>
<dbReference type="SUPFAM" id="SSF81452">
    <property type="entry name" value="Cytochrome c oxidase subunit III-like"/>
    <property type="match status" value="1"/>
</dbReference>
<dbReference type="InterPro" id="IPR035973">
    <property type="entry name" value="Cyt_c_oxidase_su3-like_sf"/>
</dbReference>
<gene>
    <name evidence="9" type="ORF">C0081_09265</name>
</gene>
<dbReference type="GO" id="GO:0005886">
    <property type="term" value="C:plasma membrane"/>
    <property type="evidence" value="ECO:0007669"/>
    <property type="project" value="UniProtKB-SubCell"/>
</dbReference>
<dbReference type="CDD" id="cd02862">
    <property type="entry name" value="NorE_like"/>
    <property type="match status" value="1"/>
</dbReference>
<evidence type="ECO:0000256" key="5">
    <source>
        <dbReference type="ARBA" id="ARBA00023136"/>
    </source>
</evidence>
<feature type="transmembrane region" description="Helical" evidence="7">
    <location>
        <begin position="137"/>
        <end position="161"/>
    </location>
</feature>
<dbReference type="GO" id="GO:0004129">
    <property type="term" value="F:cytochrome-c oxidase activity"/>
    <property type="evidence" value="ECO:0007669"/>
    <property type="project" value="InterPro"/>
</dbReference>
<dbReference type="InterPro" id="IPR000298">
    <property type="entry name" value="Cyt_c_oxidase-like_su3"/>
</dbReference>
<evidence type="ECO:0000313" key="10">
    <source>
        <dbReference type="Proteomes" id="UP000234881"/>
    </source>
</evidence>
<evidence type="ECO:0000256" key="7">
    <source>
        <dbReference type="SAM" id="Phobius"/>
    </source>
</evidence>
<dbReference type="PROSITE" id="PS50253">
    <property type="entry name" value="COX3"/>
    <property type="match status" value="1"/>
</dbReference>
<dbReference type="Proteomes" id="UP000234881">
    <property type="component" value="Unassembled WGS sequence"/>
</dbReference>
<feature type="transmembrane region" description="Helical" evidence="7">
    <location>
        <begin position="27"/>
        <end position="46"/>
    </location>
</feature>
<keyword evidence="10" id="KW-1185">Reference proteome</keyword>
<dbReference type="InterPro" id="IPR013833">
    <property type="entry name" value="Cyt_c_oxidase_su3_a-hlx"/>
</dbReference>
<protein>
    <submittedName>
        <fullName evidence="9">Copper oxidase</fullName>
    </submittedName>
</protein>
<evidence type="ECO:0000256" key="4">
    <source>
        <dbReference type="ARBA" id="ARBA00022989"/>
    </source>
</evidence>